<dbReference type="PhylomeDB" id="B4K7V5"/>
<feature type="compositionally biased region" description="Acidic residues" evidence="1">
    <location>
        <begin position="461"/>
        <end position="471"/>
    </location>
</feature>
<feature type="compositionally biased region" description="Basic and acidic residues" evidence="1">
    <location>
        <begin position="576"/>
        <end position="586"/>
    </location>
</feature>
<dbReference type="InParanoid" id="B4K7V5"/>
<feature type="compositionally biased region" description="Basic and acidic residues" evidence="1">
    <location>
        <begin position="472"/>
        <end position="486"/>
    </location>
</feature>
<feature type="compositionally biased region" description="Basic and acidic residues" evidence="1">
    <location>
        <begin position="254"/>
        <end position="270"/>
    </location>
</feature>
<dbReference type="OrthoDB" id="8021929at2759"/>
<dbReference type="FunCoup" id="B4K7V5">
    <property type="interactions" value="185"/>
</dbReference>
<proteinExistence type="predicted"/>
<dbReference type="HOGENOM" id="CLU_342035_0_0_1"/>
<feature type="region of interest" description="Disordered" evidence="1">
    <location>
        <begin position="238"/>
        <end position="315"/>
    </location>
</feature>
<dbReference type="eggNOG" id="ENOG502T8JH">
    <property type="taxonomic scope" value="Eukaryota"/>
</dbReference>
<accession>B4K7V5</accession>
<name>B4K7V5_DROMO</name>
<evidence type="ECO:0000256" key="1">
    <source>
        <dbReference type="SAM" id="MobiDB-lite"/>
    </source>
</evidence>
<feature type="compositionally biased region" description="Basic and acidic residues" evidence="1">
    <location>
        <begin position="512"/>
        <end position="529"/>
    </location>
</feature>
<feature type="region of interest" description="Disordered" evidence="1">
    <location>
        <begin position="609"/>
        <end position="638"/>
    </location>
</feature>
<dbReference type="Proteomes" id="UP000009192">
    <property type="component" value="Unassembled WGS sequence"/>
</dbReference>
<evidence type="ECO:0000313" key="3">
    <source>
        <dbReference type="Proteomes" id="UP000009192"/>
    </source>
</evidence>
<dbReference type="CDD" id="cd21840">
    <property type="entry name" value="CAL1_NTD"/>
    <property type="match status" value="1"/>
</dbReference>
<feature type="compositionally biased region" description="Basic and acidic residues" evidence="1">
    <location>
        <begin position="494"/>
        <end position="503"/>
    </location>
</feature>
<dbReference type="OMA" id="QEHRHHM"/>
<feature type="compositionally biased region" description="Basic residues" evidence="1">
    <location>
        <begin position="241"/>
        <end position="253"/>
    </location>
</feature>
<protein>
    <submittedName>
        <fullName evidence="2">Uncharacterized protein, isoform A</fullName>
    </submittedName>
</protein>
<dbReference type="EMBL" id="CH933806">
    <property type="protein sequence ID" value="EDW16476.1"/>
    <property type="molecule type" value="Genomic_DNA"/>
</dbReference>
<feature type="compositionally biased region" description="Basic residues" evidence="1">
    <location>
        <begin position="289"/>
        <end position="299"/>
    </location>
</feature>
<keyword evidence="3" id="KW-1185">Reference proteome</keyword>
<gene>
    <name evidence="2" type="primary">Dmoj\GI10559</name>
    <name evidence="2" type="ORF">Dmoj_GI10559</name>
</gene>
<feature type="region of interest" description="Disordered" evidence="1">
    <location>
        <begin position="461"/>
        <end position="594"/>
    </location>
</feature>
<reference evidence="2 3" key="1">
    <citation type="journal article" date="2007" name="Nature">
        <title>Evolution of genes and genomes on the Drosophila phylogeny.</title>
        <authorList>
            <consortium name="Drosophila 12 Genomes Consortium"/>
            <person name="Clark A.G."/>
            <person name="Eisen M.B."/>
            <person name="Smith D.R."/>
            <person name="Bergman C.M."/>
            <person name="Oliver B."/>
            <person name="Markow T.A."/>
            <person name="Kaufman T.C."/>
            <person name="Kellis M."/>
            <person name="Gelbart W."/>
            <person name="Iyer V.N."/>
            <person name="Pollard D.A."/>
            <person name="Sackton T.B."/>
            <person name="Larracuente A.M."/>
            <person name="Singh N.D."/>
            <person name="Abad J.P."/>
            <person name="Abt D.N."/>
            <person name="Adryan B."/>
            <person name="Aguade M."/>
            <person name="Akashi H."/>
            <person name="Anderson W.W."/>
            <person name="Aquadro C.F."/>
            <person name="Ardell D.H."/>
            <person name="Arguello R."/>
            <person name="Artieri C.G."/>
            <person name="Barbash D.A."/>
            <person name="Barker D."/>
            <person name="Barsanti P."/>
            <person name="Batterham P."/>
            <person name="Batzoglou S."/>
            <person name="Begun D."/>
            <person name="Bhutkar A."/>
            <person name="Blanco E."/>
            <person name="Bosak S.A."/>
            <person name="Bradley R.K."/>
            <person name="Brand A.D."/>
            <person name="Brent M.R."/>
            <person name="Brooks A.N."/>
            <person name="Brown R.H."/>
            <person name="Butlin R.K."/>
            <person name="Caggese C."/>
            <person name="Calvi B.R."/>
            <person name="Bernardo de Carvalho A."/>
            <person name="Caspi A."/>
            <person name="Castrezana S."/>
            <person name="Celniker S.E."/>
            <person name="Chang J.L."/>
            <person name="Chapple C."/>
            <person name="Chatterji S."/>
            <person name="Chinwalla A."/>
            <person name="Civetta A."/>
            <person name="Clifton S.W."/>
            <person name="Comeron J.M."/>
            <person name="Costello J.C."/>
            <person name="Coyne J.A."/>
            <person name="Daub J."/>
            <person name="David R.G."/>
            <person name="Delcher A.L."/>
            <person name="Delehaunty K."/>
            <person name="Do C.B."/>
            <person name="Ebling H."/>
            <person name="Edwards K."/>
            <person name="Eickbush T."/>
            <person name="Evans J.D."/>
            <person name="Filipski A."/>
            <person name="Findeiss S."/>
            <person name="Freyhult E."/>
            <person name="Fulton L."/>
            <person name="Fulton R."/>
            <person name="Garcia A.C."/>
            <person name="Gardiner A."/>
            <person name="Garfield D.A."/>
            <person name="Garvin B.E."/>
            <person name="Gibson G."/>
            <person name="Gilbert D."/>
            <person name="Gnerre S."/>
            <person name="Godfrey J."/>
            <person name="Good R."/>
            <person name="Gotea V."/>
            <person name="Gravely B."/>
            <person name="Greenberg A.J."/>
            <person name="Griffiths-Jones S."/>
            <person name="Gross S."/>
            <person name="Guigo R."/>
            <person name="Gustafson E.A."/>
            <person name="Haerty W."/>
            <person name="Hahn M.W."/>
            <person name="Halligan D.L."/>
            <person name="Halpern A.L."/>
            <person name="Halter G.M."/>
            <person name="Han M.V."/>
            <person name="Heger A."/>
            <person name="Hillier L."/>
            <person name="Hinrichs A.S."/>
            <person name="Holmes I."/>
            <person name="Hoskins R.A."/>
            <person name="Hubisz M.J."/>
            <person name="Hultmark D."/>
            <person name="Huntley M.A."/>
            <person name="Jaffe D.B."/>
            <person name="Jagadeeshan S."/>
            <person name="Jeck W.R."/>
            <person name="Johnson J."/>
            <person name="Jones C.D."/>
            <person name="Jordan W.C."/>
            <person name="Karpen G.H."/>
            <person name="Kataoka E."/>
            <person name="Keightley P.D."/>
            <person name="Kheradpour P."/>
            <person name="Kirkness E.F."/>
            <person name="Koerich L.B."/>
            <person name="Kristiansen K."/>
            <person name="Kudrna D."/>
            <person name="Kulathinal R.J."/>
            <person name="Kumar S."/>
            <person name="Kwok R."/>
            <person name="Lander E."/>
            <person name="Langley C.H."/>
            <person name="Lapoint R."/>
            <person name="Lazzaro B.P."/>
            <person name="Lee S.J."/>
            <person name="Levesque L."/>
            <person name="Li R."/>
            <person name="Lin C.F."/>
            <person name="Lin M.F."/>
            <person name="Lindblad-Toh K."/>
            <person name="Llopart A."/>
            <person name="Long M."/>
            <person name="Low L."/>
            <person name="Lozovsky E."/>
            <person name="Lu J."/>
            <person name="Luo M."/>
            <person name="Machado C.A."/>
            <person name="Makalowski W."/>
            <person name="Marzo M."/>
            <person name="Matsuda M."/>
            <person name="Matzkin L."/>
            <person name="McAllister B."/>
            <person name="McBride C.S."/>
            <person name="McKernan B."/>
            <person name="McKernan K."/>
            <person name="Mendez-Lago M."/>
            <person name="Minx P."/>
            <person name="Mollenhauer M.U."/>
            <person name="Montooth K."/>
            <person name="Mount S.M."/>
            <person name="Mu X."/>
            <person name="Myers E."/>
            <person name="Negre B."/>
            <person name="Newfeld S."/>
            <person name="Nielsen R."/>
            <person name="Noor M.A."/>
            <person name="O'Grady P."/>
            <person name="Pachter L."/>
            <person name="Papaceit M."/>
            <person name="Parisi M.J."/>
            <person name="Parisi M."/>
            <person name="Parts L."/>
            <person name="Pedersen J.S."/>
            <person name="Pesole G."/>
            <person name="Phillippy A.M."/>
            <person name="Ponting C.P."/>
            <person name="Pop M."/>
            <person name="Porcelli D."/>
            <person name="Powell J.R."/>
            <person name="Prohaska S."/>
            <person name="Pruitt K."/>
            <person name="Puig M."/>
            <person name="Quesneville H."/>
            <person name="Ram K.R."/>
            <person name="Rand D."/>
            <person name="Rasmussen M.D."/>
            <person name="Reed L.K."/>
            <person name="Reenan R."/>
            <person name="Reily A."/>
            <person name="Remington K.A."/>
            <person name="Rieger T.T."/>
            <person name="Ritchie M.G."/>
            <person name="Robin C."/>
            <person name="Rogers Y.H."/>
            <person name="Rohde C."/>
            <person name="Rozas J."/>
            <person name="Rubenfield M.J."/>
            <person name="Ruiz A."/>
            <person name="Russo S."/>
            <person name="Salzberg S.L."/>
            <person name="Sanchez-Gracia A."/>
            <person name="Saranga D.J."/>
            <person name="Sato H."/>
            <person name="Schaeffer S.W."/>
            <person name="Schatz M.C."/>
            <person name="Schlenke T."/>
            <person name="Schwartz R."/>
            <person name="Segarra C."/>
            <person name="Singh R.S."/>
            <person name="Sirot L."/>
            <person name="Sirota M."/>
            <person name="Sisneros N.B."/>
            <person name="Smith C.D."/>
            <person name="Smith T.F."/>
            <person name="Spieth J."/>
            <person name="Stage D.E."/>
            <person name="Stark A."/>
            <person name="Stephan W."/>
            <person name="Strausberg R.L."/>
            <person name="Strempel S."/>
            <person name="Sturgill D."/>
            <person name="Sutton G."/>
            <person name="Sutton G.G."/>
            <person name="Tao W."/>
            <person name="Teichmann S."/>
            <person name="Tobari Y.N."/>
            <person name="Tomimura Y."/>
            <person name="Tsolas J.M."/>
            <person name="Valente V.L."/>
            <person name="Venter E."/>
            <person name="Venter J.C."/>
            <person name="Vicario S."/>
            <person name="Vieira F.G."/>
            <person name="Vilella A.J."/>
            <person name="Villasante A."/>
            <person name="Walenz B."/>
            <person name="Wang J."/>
            <person name="Wasserman M."/>
            <person name="Watts T."/>
            <person name="Wilson D."/>
            <person name="Wilson R.K."/>
            <person name="Wing R.A."/>
            <person name="Wolfner M.F."/>
            <person name="Wong A."/>
            <person name="Wong G.K."/>
            <person name="Wu C.I."/>
            <person name="Wu G."/>
            <person name="Yamamoto D."/>
            <person name="Yang H.P."/>
            <person name="Yang S.P."/>
            <person name="Yorke J.A."/>
            <person name="Yoshida K."/>
            <person name="Zdobnov E."/>
            <person name="Zhang P."/>
            <person name="Zhang Y."/>
            <person name="Zimin A.V."/>
            <person name="Baldwin J."/>
            <person name="Abdouelleil A."/>
            <person name="Abdulkadir J."/>
            <person name="Abebe A."/>
            <person name="Abera B."/>
            <person name="Abreu J."/>
            <person name="Acer S.C."/>
            <person name="Aftuck L."/>
            <person name="Alexander A."/>
            <person name="An P."/>
            <person name="Anderson E."/>
            <person name="Anderson S."/>
            <person name="Arachi H."/>
            <person name="Azer M."/>
            <person name="Bachantsang P."/>
            <person name="Barry A."/>
            <person name="Bayul T."/>
            <person name="Berlin A."/>
            <person name="Bessette D."/>
            <person name="Bloom T."/>
            <person name="Blye J."/>
            <person name="Boguslavskiy L."/>
            <person name="Bonnet C."/>
            <person name="Boukhgalter B."/>
            <person name="Bourzgui I."/>
            <person name="Brown A."/>
            <person name="Cahill P."/>
            <person name="Channer S."/>
            <person name="Cheshatsang Y."/>
            <person name="Chuda L."/>
            <person name="Citroen M."/>
            <person name="Collymore A."/>
            <person name="Cooke P."/>
            <person name="Costello M."/>
            <person name="D'Aco K."/>
            <person name="Daza R."/>
            <person name="De Haan G."/>
            <person name="DeGray S."/>
            <person name="DeMaso C."/>
            <person name="Dhargay N."/>
            <person name="Dooley K."/>
            <person name="Dooley E."/>
            <person name="Doricent M."/>
            <person name="Dorje P."/>
            <person name="Dorjee K."/>
            <person name="Dupes A."/>
            <person name="Elong R."/>
            <person name="Falk J."/>
            <person name="Farina A."/>
            <person name="Faro S."/>
            <person name="Ferguson D."/>
            <person name="Fisher S."/>
            <person name="Foley C.D."/>
            <person name="Franke A."/>
            <person name="Friedrich D."/>
            <person name="Gadbois L."/>
            <person name="Gearin G."/>
            <person name="Gearin C.R."/>
            <person name="Giannoukos G."/>
            <person name="Goode T."/>
            <person name="Graham J."/>
            <person name="Grandbois E."/>
            <person name="Grewal S."/>
            <person name="Gyaltsen K."/>
            <person name="Hafez N."/>
            <person name="Hagos B."/>
            <person name="Hall J."/>
            <person name="Henson C."/>
            <person name="Hollinger A."/>
            <person name="Honan T."/>
            <person name="Huard M.D."/>
            <person name="Hughes L."/>
            <person name="Hurhula B."/>
            <person name="Husby M.E."/>
            <person name="Kamat A."/>
            <person name="Kanga B."/>
            <person name="Kashin S."/>
            <person name="Khazanovich D."/>
            <person name="Kisner P."/>
            <person name="Lance K."/>
            <person name="Lara M."/>
            <person name="Lee W."/>
            <person name="Lennon N."/>
            <person name="Letendre F."/>
            <person name="LeVine R."/>
            <person name="Lipovsky A."/>
            <person name="Liu X."/>
            <person name="Liu J."/>
            <person name="Liu S."/>
            <person name="Lokyitsang T."/>
            <person name="Lokyitsang Y."/>
            <person name="Lubonja R."/>
            <person name="Lui A."/>
            <person name="MacDonald P."/>
            <person name="Magnisalis V."/>
            <person name="Maru K."/>
            <person name="Matthews C."/>
            <person name="McCusker W."/>
            <person name="McDonough S."/>
            <person name="Mehta T."/>
            <person name="Meldrim J."/>
            <person name="Meneus L."/>
            <person name="Mihai O."/>
            <person name="Mihalev A."/>
            <person name="Mihova T."/>
            <person name="Mittelman R."/>
            <person name="Mlenga V."/>
            <person name="Montmayeur A."/>
            <person name="Mulrain L."/>
            <person name="Navidi A."/>
            <person name="Naylor J."/>
            <person name="Negash T."/>
            <person name="Nguyen T."/>
            <person name="Nguyen N."/>
            <person name="Nicol R."/>
            <person name="Norbu C."/>
            <person name="Norbu N."/>
            <person name="Novod N."/>
            <person name="O'Neill B."/>
            <person name="Osman S."/>
            <person name="Markiewicz E."/>
            <person name="Oyono O.L."/>
            <person name="Patti C."/>
            <person name="Phunkhang P."/>
            <person name="Pierre F."/>
            <person name="Priest M."/>
            <person name="Raghuraman S."/>
            <person name="Rege F."/>
            <person name="Reyes R."/>
            <person name="Rise C."/>
            <person name="Rogov P."/>
            <person name="Ross K."/>
            <person name="Ryan E."/>
            <person name="Settipalli S."/>
            <person name="Shea T."/>
            <person name="Sherpa N."/>
            <person name="Shi L."/>
            <person name="Shih D."/>
            <person name="Sparrow T."/>
            <person name="Spaulding J."/>
            <person name="Stalker J."/>
            <person name="Stange-Thomann N."/>
            <person name="Stavropoulos S."/>
            <person name="Stone C."/>
            <person name="Strader C."/>
            <person name="Tesfaye S."/>
            <person name="Thomson T."/>
            <person name="Thoulutsang Y."/>
            <person name="Thoulutsang D."/>
            <person name="Topham K."/>
            <person name="Topping I."/>
            <person name="Tsamla T."/>
            <person name="Vassiliev H."/>
            <person name="Vo A."/>
            <person name="Wangchuk T."/>
            <person name="Wangdi T."/>
            <person name="Weiand M."/>
            <person name="Wilkinson J."/>
            <person name="Wilson A."/>
            <person name="Yadav S."/>
            <person name="Young G."/>
            <person name="Yu Q."/>
            <person name="Zembek L."/>
            <person name="Zhong D."/>
            <person name="Zimmer A."/>
            <person name="Zwirko Z."/>
            <person name="Jaffe D.B."/>
            <person name="Alvarez P."/>
            <person name="Brockman W."/>
            <person name="Butler J."/>
            <person name="Chin C."/>
            <person name="Gnerre S."/>
            <person name="Grabherr M."/>
            <person name="Kleber M."/>
            <person name="Mauceli E."/>
            <person name="MacCallum I."/>
        </authorList>
    </citation>
    <scope>NUCLEOTIDE SEQUENCE [LARGE SCALE GENOMIC DNA]</scope>
    <source>
        <strain evidence="3">Tucson 15081-1352.22</strain>
    </source>
</reference>
<evidence type="ECO:0000313" key="2">
    <source>
        <dbReference type="EMBL" id="EDW16476.1"/>
    </source>
</evidence>
<sequence length="829" mass="94281">MSHLLVDEESLETLTYERSKLWSNFLKRCENMEDGEELNMSSIEEVYKNDDEESIGDIEEAIEEDVVDKVEEVHNTTAFMSKAELTLMICSGDNKEILDQTLPIVQEHVRKWKAAGLDRILNTFDEQKIEQHVGDWLRRHNSAYGDKTLQPLSQTKQCHRHFKATDHVFSPAASSDSETESMHSVDTARYIRASRKRTVSTATKCSSPMTTIKMYRTLPRMRDELRAKYSCNEYNEDQEHRHHMQALRHRRDQLHRCNRERERERDHEIIYHPTPRHYPYRVASSFHGQQRRKQLRKRRDSSPHFPSTSSSEDETAHSRCDCNACMRRVFSMSSHPYCGYRSYQSHSLYHHQRLEMGSRTSHSTFKRSVRHVRRQHSFEDDLRPRLLESECKCCNKDRLCSNVVHIANSSTEEWLVENRSSPDLLNLKAQTQTPTSSRFKTNSTLKSKMAPALEQIDVLAEETDEDTEEDVLEKKSNTDKEHLPRDKPKRKRLEKCNNSDKASKNKPSNEISKPEINEEPVKTKNERITKSSKLKGTQLKGQKKKAVKSGKKGSAAGKNGKSAVASSSVGKARSKQKSEAKQKSEESENSDEDFKLAVALSKQTFLSEQKKSIQNADTKMDEDSDSSSKLPEQSTFNNNSVACNSTAVSIDTACAHSMKNLNMQPTNDVANTIASFCKQSVEISDSDGDCTIVTSTTGCEAAAAVAKPAGDVPQPPTNIKPTKKGYLLYRPADRSQSCSGNFTLTEHTLVPIIGQNKARKFLKYYTGARSFDNRYSVYYRPTEKMANALSAGAKSVDYMSSSSSGSDSDIFDRLHRYGDVYLEKNNDSD</sequence>
<feature type="compositionally biased region" description="Low complexity" evidence="1">
    <location>
        <begin position="552"/>
        <end position="571"/>
    </location>
</feature>
<feature type="compositionally biased region" description="Basic residues" evidence="1">
    <location>
        <begin position="541"/>
        <end position="551"/>
    </location>
</feature>
<feature type="compositionally biased region" description="Polar residues" evidence="1">
    <location>
        <begin position="627"/>
        <end position="638"/>
    </location>
</feature>
<dbReference type="AlphaFoldDB" id="B4K7V5"/>
<organism evidence="2 3">
    <name type="scientific">Drosophila mojavensis</name>
    <name type="common">Fruit fly</name>
    <dbReference type="NCBI Taxonomy" id="7230"/>
    <lineage>
        <taxon>Eukaryota</taxon>
        <taxon>Metazoa</taxon>
        <taxon>Ecdysozoa</taxon>
        <taxon>Arthropoda</taxon>
        <taxon>Hexapoda</taxon>
        <taxon>Insecta</taxon>
        <taxon>Pterygota</taxon>
        <taxon>Neoptera</taxon>
        <taxon>Endopterygota</taxon>
        <taxon>Diptera</taxon>
        <taxon>Brachycera</taxon>
        <taxon>Muscomorpha</taxon>
        <taxon>Ephydroidea</taxon>
        <taxon>Drosophilidae</taxon>
        <taxon>Drosophila</taxon>
    </lineage>
</organism>